<dbReference type="GeneID" id="31008730"/>
<dbReference type="RefSeq" id="XP_020115866.1">
    <property type="nucleotide sequence ID" value="XM_020264029.1"/>
</dbReference>
<comment type="caution">
    <text evidence="2">The sequence shown here is derived from an EMBL/GenBank/DDBJ whole genome shotgun (WGS) entry which is preliminary data.</text>
</comment>
<evidence type="ECO:0000256" key="1">
    <source>
        <dbReference type="SAM" id="MobiDB-lite"/>
    </source>
</evidence>
<reference evidence="2 3" key="1">
    <citation type="submission" date="2015-06" db="EMBL/GenBank/DDBJ databases">
        <title>Talaromyces atroroseus IBT 11181 draft genome.</title>
        <authorList>
            <person name="Rasmussen K.B."/>
            <person name="Rasmussen S."/>
            <person name="Petersen B."/>
            <person name="Sicheritz-Ponten T."/>
            <person name="Mortensen U.H."/>
            <person name="Thrane U."/>
        </authorList>
    </citation>
    <scope>NUCLEOTIDE SEQUENCE [LARGE SCALE GENOMIC DNA]</scope>
    <source>
        <strain evidence="2 3">IBT 11181</strain>
    </source>
</reference>
<keyword evidence="3" id="KW-1185">Reference proteome</keyword>
<dbReference type="EMBL" id="LFMY01000018">
    <property type="protein sequence ID" value="OKL55745.1"/>
    <property type="molecule type" value="Genomic_DNA"/>
</dbReference>
<feature type="compositionally biased region" description="Polar residues" evidence="1">
    <location>
        <begin position="99"/>
        <end position="108"/>
    </location>
</feature>
<feature type="region of interest" description="Disordered" evidence="1">
    <location>
        <begin position="1"/>
        <end position="121"/>
    </location>
</feature>
<feature type="compositionally biased region" description="Acidic residues" evidence="1">
    <location>
        <begin position="241"/>
        <end position="254"/>
    </location>
</feature>
<feature type="region of interest" description="Disordered" evidence="1">
    <location>
        <begin position="217"/>
        <end position="260"/>
    </location>
</feature>
<name>A0A1Q5Q7C5_TALAT</name>
<feature type="compositionally biased region" description="Polar residues" evidence="1">
    <location>
        <begin position="221"/>
        <end position="238"/>
    </location>
</feature>
<protein>
    <submittedName>
        <fullName evidence="2">Uncharacterized protein</fullName>
    </submittedName>
</protein>
<organism evidence="2 3">
    <name type="scientific">Talaromyces atroroseus</name>
    <dbReference type="NCBI Taxonomy" id="1441469"/>
    <lineage>
        <taxon>Eukaryota</taxon>
        <taxon>Fungi</taxon>
        <taxon>Dikarya</taxon>
        <taxon>Ascomycota</taxon>
        <taxon>Pezizomycotina</taxon>
        <taxon>Eurotiomycetes</taxon>
        <taxon>Eurotiomycetidae</taxon>
        <taxon>Eurotiales</taxon>
        <taxon>Trichocomaceae</taxon>
        <taxon>Talaromyces</taxon>
        <taxon>Talaromyces sect. Trachyspermi</taxon>
    </lineage>
</organism>
<dbReference type="OrthoDB" id="77607at2759"/>
<dbReference type="STRING" id="1441469.A0A1Q5Q7C5"/>
<dbReference type="AlphaFoldDB" id="A0A1Q5Q7C5"/>
<sequence length="260" mass="29063">MVDVRSLLRSELASRGSSTQSGSAGTRVTKKRKIEGTDHPIPSIHKKSRPTTPAHAQTPEEDDIKEATLIESNQGAEDVAEEENPGVNIPDIEIDRQDANSPNEQKTSMRVGPSQIPEPDQTINEDEWAAFQRDVVAPTRIPQAPAITAAPATISAAPITADELAVQQQKQKEEQARAREEYVEGEKEDAARLLEEEFEEMEQLEERVKRLKAKREELRAQNLTDSNGTTLEDAQEPTQLDGDESEEVDDDADWDDWRFR</sequence>
<feature type="compositionally biased region" description="Polar residues" evidence="1">
    <location>
        <begin position="15"/>
        <end position="26"/>
    </location>
</feature>
<evidence type="ECO:0000313" key="2">
    <source>
        <dbReference type="EMBL" id="OKL55745.1"/>
    </source>
</evidence>
<accession>A0A1Q5Q7C5</accession>
<proteinExistence type="predicted"/>
<evidence type="ECO:0000313" key="3">
    <source>
        <dbReference type="Proteomes" id="UP000214365"/>
    </source>
</evidence>
<dbReference type="Proteomes" id="UP000214365">
    <property type="component" value="Unassembled WGS sequence"/>
</dbReference>
<gene>
    <name evidence="2" type="ORF">UA08_08974</name>
</gene>